<sequence length="340" mass="38610">MVNQEQIDDLMMDARAGDLEALKEFFGALASKEEILEVLPKIKDEYSLSTALHYASANGHLEVVEYIIGLCDQRSDILKELVTAKNESGNTALHWAALNGHLEVIKLLCDGGADPFVQNEAGHDAIYEAQAFEREDVVDYLLQRYNIEPVDDDDEEQQNQDQVTDQVAYCIAVVWQSECWGYCAWFGDNDERSSCSKAHYKADAMSAELEAVEQALKEERRTLEDDIQSVGYPITIVTTNLQVIKFLATFRRRWKDNGFITCKGNDVYHKKEIKSCWVQLDEVNSLYESKCFYKNEKPKTVLFQAVGAKSKGIQAAINWSTEQEQITETNSCQNLLIHHT</sequence>
<organism evidence="5 6">
    <name type="scientific">Trichomonascus ciferrii</name>
    <dbReference type="NCBI Taxonomy" id="44093"/>
    <lineage>
        <taxon>Eukaryota</taxon>
        <taxon>Fungi</taxon>
        <taxon>Dikarya</taxon>
        <taxon>Ascomycota</taxon>
        <taxon>Saccharomycotina</taxon>
        <taxon>Dipodascomycetes</taxon>
        <taxon>Dipodascales</taxon>
        <taxon>Trichomonascaceae</taxon>
        <taxon>Trichomonascus</taxon>
        <taxon>Trichomonascus ciferrii complex</taxon>
    </lineage>
</organism>
<evidence type="ECO:0000256" key="1">
    <source>
        <dbReference type="ARBA" id="ARBA00022737"/>
    </source>
</evidence>
<dbReference type="AlphaFoldDB" id="A0A642ULX4"/>
<keyword evidence="2 3" id="KW-0040">ANK repeat</keyword>
<dbReference type="VEuPathDB" id="FungiDB:TRICI_006625"/>
<dbReference type="GO" id="GO:0003676">
    <property type="term" value="F:nucleic acid binding"/>
    <property type="evidence" value="ECO:0007669"/>
    <property type="project" value="InterPro"/>
</dbReference>
<accession>A0A642ULX4</accession>
<reference evidence="5" key="1">
    <citation type="journal article" date="2019" name="G3 (Bethesda)">
        <title>Genome Assemblies of Two Rare Opportunistic Yeast Pathogens: Diutina rugosa (syn. Candida rugosa) and Trichomonascus ciferrii (syn. Candida ciferrii).</title>
        <authorList>
            <person name="Mixao V."/>
            <person name="Saus E."/>
            <person name="Hansen A.P."/>
            <person name="Lass-Florl C."/>
            <person name="Gabaldon T."/>
        </authorList>
    </citation>
    <scope>NUCLEOTIDE SEQUENCE</scope>
    <source>
        <strain evidence="5">CBS 4856</strain>
    </source>
</reference>
<comment type="caution">
    <text evidence="5">The sequence shown here is derived from an EMBL/GenBank/DDBJ whole genome shotgun (WGS) entry which is preliminary data.</text>
</comment>
<name>A0A642ULX4_9ASCO</name>
<evidence type="ECO:0000256" key="2">
    <source>
        <dbReference type="ARBA" id="ARBA00023043"/>
    </source>
</evidence>
<dbReference type="OrthoDB" id="10057496at2759"/>
<dbReference type="EMBL" id="SWFS01000551">
    <property type="protein sequence ID" value="KAA8897865.1"/>
    <property type="molecule type" value="Genomic_DNA"/>
</dbReference>
<dbReference type="SMART" id="SM00248">
    <property type="entry name" value="ANK"/>
    <property type="match status" value="2"/>
</dbReference>
<dbReference type="InterPro" id="IPR012337">
    <property type="entry name" value="RNaseH-like_sf"/>
</dbReference>
<feature type="coiled-coil region" evidence="4">
    <location>
        <begin position="202"/>
        <end position="229"/>
    </location>
</feature>
<feature type="repeat" description="ANK" evidence="3">
    <location>
        <begin position="88"/>
        <end position="120"/>
    </location>
</feature>
<dbReference type="Pfam" id="PF12796">
    <property type="entry name" value="Ank_2"/>
    <property type="match status" value="1"/>
</dbReference>
<evidence type="ECO:0000313" key="5">
    <source>
        <dbReference type="EMBL" id="KAA8897865.1"/>
    </source>
</evidence>
<evidence type="ECO:0000256" key="4">
    <source>
        <dbReference type="SAM" id="Coils"/>
    </source>
</evidence>
<keyword evidence="6" id="KW-1185">Reference proteome</keyword>
<dbReference type="InterPro" id="IPR036397">
    <property type="entry name" value="RNaseH_sf"/>
</dbReference>
<evidence type="ECO:0000256" key="3">
    <source>
        <dbReference type="PROSITE-ProRule" id="PRU00023"/>
    </source>
</evidence>
<dbReference type="SUPFAM" id="SSF53098">
    <property type="entry name" value="Ribonuclease H-like"/>
    <property type="match status" value="1"/>
</dbReference>
<dbReference type="Gene3D" id="3.30.420.10">
    <property type="entry name" value="Ribonuclease H-like superfamily/Ribonuclease H"/>
    <property type="match status" value="1"/>
</dbReference>
<dbReference type="InterPro" id="IPR002110">
    <property type="entry name" value="Ankyrin_rpt"/>
</dbReference>
<dbReference type="PROSITE" id="PS50088">
    <property type="entry name" value="ANK_REPEAT"/>
    <property type="match status" value="1"/>
</dbReference>
<dbReference type="Proteomes" id="UP000761534">
    <property type="component" value="Unassembled WGS sequence"/>
</dbReference>
<proteinExistence type="predicted"/>
<keyword evidence="1" id="KW-0677">Repeat</keyword>
<protein>
    <submittedName>
        <fullName evidence="5">Uncharacterized protein</fullName>
    </submittedName>
</protein>
<keyword evidence="4" id="KW-0175">Coiled coil</keyword>
<gene>
    <name evidence="5" type="ORF">TRICI_006625</name>
</gene>
<dbReference type="PROSITE" id="PS50297">
    <property type="entry name" value="ANK_REP_REGION"/>
    <property type="match status" value="1"/>
</dbReference>
<dbReference type="InterPro" id="IPR036770">
    <property type="entry name" value="Ankyrin_rpt-contain_sf"/>
</dbReference>
<dbReference type="SUPFAM" id="SSF48403">
    <property type="entry name" value="Ankyrin repeat"/>
    <property type="match status" value="1"/>
</dbReference>
<evidence type="ECO:0000313" key="6">
    <source>
        <dbReference type="Proteomes" id="UP000761534"/>
    </source>
</evidence>
<dbReference type="PANTHER" id="PTHR24178">
    <property type="entry name" value="MOLTING PROTEIN MLT-4"/>
    <property type="match status" value="1"/>
</dbReference>
<dbReference type="Gene3D" id="1.25.40.20">
    <property type="entry name" value="Ankyrin repeat-containing domain"/>
    <property type="match status" value="1"/>
</dbReference>